<accession>A0A481YQZ7</accession>
<dbReference type="Pfam" id="PF21485">
    <property type="entry name" value="IF5A-like_N"/>
    <property type="match status" value="1"/>
</dbReference>
<dbReference type="InterPro" id="IPR014722">
    <property type="entry name" value="Rib_uL2_dom2"/>
</dbReference>
<dbReference type="InterPro" id="IPR048670">
    <property type="entry name" value="IF5A-like_N"/>
</dbReference>
<gene>
    <name evidence="2" type="ORF">LCMAC101_02780</name>
</gene>
<name>A0A481YQZ7_9VIRU</name>
<evidence type="ECO:0000313" key="2">
    <source>
        <dbReference type="EMBL" id="QBK85683.1"/>
    </source>
</evidence>
<dbReference type="Gene3D" id="2.30.30.30">
    <property type="match status" value="1"/>
</dbReference>
<proteinExistence type="predicted"/>
<sequence length="147" mass="17254">MNVYEMNFDQIQKGAFVVIKGRPCEITECQVLNPGYKHIRKKGVTGIDLVTGESITSRITNRCKPQTFYLRKKNIFLEEIIENEESESCETFSKFLESEFSSEEIQKIQNSKEEIRSIRKILDDEGFLDCVLIEFELPHEKNYKIEF</sequence>
<dbReference type="EMBL" id="MK500327">
    <property type="protein sequence ID" value="QBK85683.1"/>
    <property type="molecule type" value="Genomic_DNA"/>
</dbReference>
<organism evidence="2">
    <name type="scientific">Marseillevirus LCMAC101</name>
    <dbReference type="NCBI Taxonomy" id="2506602"/>
    <lineage>
        <taxon>Viruses</taxon>
        <taxon>Varidnaviria</taxon>
        <taxon>Bamfordvirae</taxon>
        <taxon>Nucleocytoviricota</taxon>
        <taxon>Megaviricetes</taxon>
        <taxon>Pimascovirales</taxon>
        <taxon>Pimascovirales incertae sedis</taxon>
        <taxon>Marseilleviridae</taxon>
    </lineage>
</organism>
<feature type="domain" description="Translation initiation factor 5A-like N-terminal" evidence="1">
    <location>
        <begin position="4"/>
        <end position="54"/>
    </location>
</feature>
<evidence type="ECO:0000259" key="1">
    <source>
        <dbReference type="Pfam" id="PF21485"/>
    </source>
</evidence>
<dbReference type="SUPFAM" id="SSF50104">
    <property type="entry name" value="Translation proteins SH3-like domain"/>
    <property type="match status" value="1"/>
</dbReference>
<protein>
    <recommendedName>
        <fullName evidence="1">Translation initiation factor 5A-like N-terminal domain-containing protein</fullName>
    </recommendedName>
</protein>
<reference evidence="2" key="1">
    <citation type="journal article" date="2019" name="MBio">
        <title>Virus Genomes from Deep Sea Sediments Expand the Ocean Megavirome and Support Independent Origins of Viral Gigantism.</title>
        <authorList>
            <person name="Backstrom D."/>
            <person name="Yutin N."/>
            <person name="Jorgensen S.L."/>
            <person name="Dharamshi J."/>
            <person name="Homa F."/>
            <person name="Zaremba-Niedwiedzka K."/>
            <person name="Spang A."/>
            <person name="Wolf Y.I."/>
            <person name="Koonin E.V."/>
            <person name="Ettema T.J."/>
        </authorList>
    </citation>
    <scope>NUCLEOTIDE SEQUENCE</scope>
</reference>
<dbReference type="InterPro" id="IPR008991">
    <property type="entry name" value="Translation_prot_SH3-like_sf"/>
</dbReference>